<comment type="caution">
    <text evidence="2">The sequence shown here is derived from an EMBL/GenBank/DDBJ whole genome shotgun (WGS) entry which is preliminary data.</text>
</comment>
<dbReference type="Pfam" id="PF00067">
    <property type="entry name" value="p450"/>
    <property type="match status" value="1"/>
</dbReference>
<dbReference type="RefSeq" id="WP_168449071.1">
    <property type="nucleotide sequence ID" value="NZ_JAAWWK010000001.1"/>
</dbReference>
<dbReference type="PRINTS" id="PR00385">
    <property type="entry name" value="P450"/>
</dbReference>
<evidence type="ECO:0000313" key="3">
    <source>
        <dbReference type="Proteomes" id="UP000765845"/>
    </source>
</evidence>
<dbReference type="Gene3D" id="1.10.630.10">
    <property type="entry name" value="Cytochrome P450"/>
    <property type="match status" value="1"/>
</dbReference>
<dbReference type="InterPro" id="IPR002397">
    <property type="entry name" value="Cyt_P450_B"/>
</dbReference>
<dbReference type="PANTHER" id="PTHR46696">
    <property type="entry name" value="P450, PUTATIVE (EUROFUNG)-RELATED"/>
    <property type="match status" value="1"/>
</dbReference>
<dbReference type="InterPro" id="IPR001128">
    <property type="entry name" value="Cyt_P450"/>
</dbReference>
<dbReference type="Proteomes" id="UP000765845">
    <property type="component" value="Unassembled WGS sequence"/>
</dbReference>
<sequence>MIALTETDQNVRLPVLMNIVGFMTESLQARQATPEDDLISTIIHAEVDGRPITMEEAQAFCLLLFLAGLDTVVNAMSFGVRHLAHNPDMQKSLRDNPDIAPAFVEESLRRYSFVNIGRILTCDYELNGQILKAGEMVLAPQIPANLDPSAFDEPTAFKLDRKGSNRHVALNTGPHNCLGAHLARIELALTYQEFCKRMPEFSEDPDTTPTLAAGPVMGMRNLQLNW</sequence>
<evidence type="ECO:0000256" key="1">
    <source>
        <dbReference type="ARBA" id="ARBA00010617"/>
    </source>
</evidence>
<dbReference type="InterPro" id="IPR036396">
    <property type="entry name" value="Cyt_P450_sf"/>
</dbReference>
<organism evidence="2 3">
    <name type="scientific">Spongiibacter thalassae</name>
    <dbReference type="NCBI Taxonomy" id="2721624"/>
    <lineage>
        <taxon>Bacteria</taxon>
        <taxon>Pseudomonadati</taxon>
        <taxon>Pseudomonadota</taxon>
        <taxon>Gammaproteobacteria</taxon>
        <taxon>Cellvibrionales</taxon>
        <taxon>Spongiibacteraceae</taxon>
        <taxon>Spongiibacter</taxon>
    </lineage>
</organism>
<protein>
    <submittedName>
        <fullName evidence="2">Cytochrome P450</fullName>
    </submittedName>
</protein>
<reference evidence="2 3" key="1">
    <citation type="submission" date="2020-04" db="EMBL/GenBank/DDBJ databases">
        <authorList>
            <person name="Yoon J."/>
        </authorList>
    </citation>
    <scope>NUCLEOTIDE SEQUENCE [LARGE SCALE GENOMIC DNA]</scope>
    <source>
        <strain evidence="2 3">KMU-166</strain>
    </source>
</reference>
<evidence type="ECO:0000313" key="2">
    <source>
        <dbReference type="EMBL" id="NKI16556.1"/>
    </source>
</evidence>
<dbReference type="EMBL" id="JAAWWK010000001">
    <property type="protein sequence ID" value="NKI16556.1"/>
    <property type="molecule type" value="Genomic_DNA"/>
</dbReference>
<comment type="similarity">
    <text evidence="1">Belongs to the cytochrome P450 family.</text>
</comment>
<dbReference type="SUPFAM" id="SSF48264">
    <property type="entry name" value="Cytochrome P450"/>
    <property type="match status" value="1"/>
</dbReference>
<dbReference type="PANTHER" id="PTHR46696:SF6">
    <property type="entry name" value="P450, PUTATIVE (EUROFUNG)-RELATED"/>
    <property type="match status" value="1"/>
</dbReference>
<proteinExistence type="inferred from homology"/>
<keyword evidence="3" id="KW-1185">Reference proteome</keyword>
<accession>A0ABX1GC88</accession>
<dbReference type="PRINTS" id="PR00359">
    <property type="entry name" value="BP450"/>
</dbReference>
<name>A0ABX1GC88_9GAMM</name>
<gene>
    <name evidence="2" type="ORF">HCU74_03875</name>
</gene>